<evidence type="ECO:0000313" key="2">
    <source>
        <dbReference type="EMBL" id="GEU46349.1"/>
    </source>
</evidence>
<dbReference type="EMBL" id="BKCJ010002113">
    <property type="protein sequence ID" value="GEU46349.1"/>
    <property type="molecule type" value="Genomic_DNA"/>
</dbReference>
<comment type="caution">
    <text evidence="2">The sequence shown here is derived from an EMBL/GenBank/DDBJ whole genome shotgun (WGS) entry which is preliminary data.</text>
</comment>
<feature type="compositionally biased region" description="Basic and acidic residues" evidence="1">
    <location>
        <begin position="82"/>
        <end position="92"/>
    </location>
</feature>
<organism evidence="2">
    <name type="scientific">Tanacetum cinerariifolium</name>
    <name type="common">Dalmatian daisy</name>
    <name type="synonym">Chrysanthemum cinerariifolium</name>
    <dbReference type="NCBI Taxonomy" id="118510"/>
    <lineage>
        <taxon>Eukaryota</taxon>
        <taxon>Viridiplantae</taxon>
        <taxon>Streptophyta</taxon>
        <taxon>Embryophyta</taxon>
        <taxon>Tracheophyta</taxon>
        <taxon>Spermatophyta</taxon>
        <taxon>Magnoliopsida</taxon>
        <taxon>eudicotyledons</taxon>
        <taxon>Gunneridae</taxon>
        <taxon>Pentapetalae</taxon>
        <taxon>asterids</taxon>
        <taxon>campanulids</taxon>
        <taxon>Asterales</taxon>
        <taxon>Asteraceae</taxon>
        <taxon>Asteroideae</taxon>
        <taxon>Anthemideae</taxon>
        <taxon>Anthemidinae</taxon>
        <taxon>Tanacetum</taxon>
    </lineage>
</organism>
<sequence>MLHANGSGDGVGSHPKVPSESEDKTTGTNEGIGTKPGVPDVPSYKSDSDNESWGDSDDINDDDEDDDNINDDDSENEDDDGNDVHDSERTNSDDVDENPSFTLKDIMKKNMIKNVRSLRAEHKIERKGDEEMIDADRNVSQEKSYEQVVEDAHVTLTSSQKTKSSKQSSSVSSDFASKFLILDNKALLFHLASLV</sequence>
<dbReference type="AlphaFoldDB" id="A0A6L2KBL0"/>
<name>A0A6L2KBL0_TANCI</name>
<accession>A0A6L2KBL0</accession>
<feature type="region of interest" description="Disordered" evidence="1">
    <location>
        <begin position="1"/>
        <end position="103"/>
    </location>
</feature>
<feature type="compositionally biased region" description="Acidic residues" evidence="1">
    <location>
        <begin position="49"/>
        <end position="81"/>
    </location>
</feature>
<protein>
    <submittedName>
        <fullName evidence="2">Uncharacterized protein</fullName>
    </submittedName>
</protein>
<reference evidence="2" key="1">
    <citation type="journal article" date="2019" name="Sci. Rep.">
        <title>Draft genome of Tanacetum cinerariifolium, the natural source of mosquito coil.</title>
        <authorList>
            <person name="Yamashiro T."/>
            <person name="Shiraishi A."/>
            <person name="Satake H."/>
            <person name="Nakayama K."/>
        </authorList>
    </citation>
    <scope>NUCLEOTIDE SEQUENCE</scope>
</reference>
<proteinExistence type="predicted"/>
<evidence type="ECO:0000256" key="1">
    <source>
        <dbReference type="SAM" id="MobiDB-lite"/>
    </source>
</evidence>
<gene>
    <name evidence="2" type="ORF">Tci_018327</name>
</gene>